<dbReference type="PROSITE" id="PS51792">
    <property type="entry name" value="YIPPEE"/>
    <property type="match status" value="1"/>
</dbReference>
<dbReference type="eggNOG" id="KOG3399">
    <property type="taxonomic scope" value="Eukaryota"/>
</dbReference>
<feature type="domain" description="Yippee" evidence="5">
    <location>
        <begin position="88"/>
        <end position="192"/>
    </location>
</feature>
<keyword evidence="3" id="KW-0862">Zinc</keyword>
<accession>K0R8R6</accession>
<reference evidence="6 7" key="1">
    <citation type="journal article" date="2012" name="Genome Biol.">
        <title>Genome and low-iron response of an oceanic diatom adapted to chronic iron limitation.</title>
        <authorList>
            <person name="Lommer M."/>
            <person name="Specht M."/>
            <person name="Roy A.S."/>
            <person name="Kraemer L."/>
            <person name="Andreson R."/>
            <person name="Gutowska M.A."/>
            <person name="Wolf J."/>
            <person name="Bergner S.V."/>
            <person name="Schilhabel M.B."/>
            <person name="Klostermeier U.C."/>
            <person name="Beiko R.G."/>
            <person name="Rosenstiel P."/>
            <person name="Hippler M."/>
            <person name="Laroche J."/>
        </authorList>
    </citation>
    <scope>NUCLEOTIDE SEQUENCE [LARGE SCALE GENOMIC DNA]</scope>
    <source>
        <strain evidence="6 7">CCMP1005</strain>
    </source>
</reference>
<protein>
    <recommendedName>
        <fullName evidence="5">Yippee domain-containing protein</fullName>
    </recommendedName>
</protein>
<evidence type="ECO:0000313" key="6">
    <source>
        <dbReference type="EMBL" id="EJK49455.1"/>
    </source>
</evidence>
<feature type="compositionally biased region" description="Low complexity" evidence="4">
    <location>
        <begin position="7"/>
        <end position="17"/>
    </location>
</feature>
<sequence length="275" mass="31166">MAHQQRHSPSSFRSWKSSRGRIRDSMDSPTPSSLLDDMHIPFTSPRSPGSSILSSMSCESRRKLSQSRALSRRALLENDSLVYLDGPQVYTCGECRTHLTSHDDIISKSFHGRHGKQIEPWRRAYLFDQCVNIDTGPAEDRQLITGLHSVSDIFCKRCKTLIGWTYSKAYESSQKYKEGKFIIEKINLHIEESDHYVFLKPAGERDDKQRLRTISWGSERSPSVGSYGEATQSSPRAARPLSPQTPPARSRYTSNAAVLSPKSPGQIVYEYQHDD</sequence>
<evidence type="ECO:0000256" key="1">
    <source>
        <dbReference type="ARBA" id="ARBA00005613"/>
    </source>
</evidence>
<evidence type="ECO:0000256" key="4">
    <source>
        <dbReference type="SAM" id="MobiDB-lite"/>
    </source>
</evidence>
<dbReference type="EMBL" id="AGNL01044778">
    <property type="protein sequence ID" value="EJK49455.1"/>
    <property type="molecule type" value="Genomic_DNA"/>
</dbReference>
<evidence type="ECO:0000256" key="2">
    <source>
        <dbReference type="ARBA" id="ARBA00022723"/>
    </source>
</evidence>
<keyword evidence="7" id="KW-1185">Reference proteome</keyword>
<feature type="compositionally biased region" description="Polar residues" evidence="4">
    <location>
        <begin position="219"/>
        <end position="235"/>
    </location>
</feature>
<dbReference type="PANTHER" id="PTHR13848">
    <property type="entry name" value="PROTEIN YIPPEE-LIKE CG15309-RELATED"/>
    <property type="match status" value="1"/>
</dbReference>
<dbReference type="Proteomes" id="UP000266841">
    <property type="component" value="Unassembled WGS sequence"/>
</dbReference>
<dbReference type="OrthoDB" id="6407410at2759"/>
<feature type="region of interest" description="Disordered" evidence="4">
    <location>
        <begin position="219"/>
        <end position="275"/>
    </location>
</feature>
<dbReference type="InterPro" id="IPR039058">
    <property type="entry name" value="Yippee_fam"/>
</dbReference>
<dbReference type="InterPro" id="IPR004910">
    <property type="entry name" value="Yippee/Mis18/Cereblon"/>
</dbReference>
<evidence type="ECO:0000313" key="7">
    <source>
        <dbReference type="Proteomes" id="UP000266841"/>
    </source>
</evidence>
<proteinExistence type="inferred from homology"/>
<keyword evidence="2" id="KW-0479">Metal-binding</keyword>
<evidence type="ECO:0000259" key="5">
    <source>
        <dbReference type="PROSITE" id="PS51792"/>
    </source>
</evidence>
<dbReference type="GO" id="GO:0046872">
    <property type="term" value="F:metal ion binding"/>
    <property type="evidence" value="ECO:0007669"/>
    <property type="project" value="UniProtKB-KW"/>
</dbReference>
<feature type="compositionally biased region" description="Low complexity" evidence="4">
    <location>
        <begin position="44"/>
        <end position="57"/>
    </location>
</feature>
<comment type="caution">
    <text evidence="6">The sequence shown here is derived from an EMBL/GenBank/DDBJ whole genome shotgun (WGS) entry which is preliminary data.</text>
</comment>
<dbReference type="Pfam" id="PF03226">
    <property type="entry name" value="Yippee-Mis18"/>
    <property type="match status" value="1"/>
</dbReference>
<feature type="region of interest" description="Disordered" evidence="4">
    <location>
        <begin position="1"/>
        <end position="57"/>
    </location>
</feature>
<gene>
    <name evidence="6" type="ORF">THAOC_31667</name>
</gene>
<evidence type="ECO:0000256" key="3">
    <source>
        <dbReference type="ARBA" id="ARBA00022833"/>
    </source>
</evidence>
<organism evidence="6 7">
    <name type="scientific">Thalassiosira oceanica</name>
    <name type="common">Marine diatom</name>
    <dbReference type="NCBI Taxonomy" id="159749"/>
    <lineage>
        <taxon>Eukaryota</taxon>
        <taxon>Sar</taxon>
        <taxon>Stramenopiles</taxon>
        <taxon>Ochrophyta</taxon>
        <taxon>Bacillariophyta</taxon>
        <taxon>Coscinodiscophyceae</taxon>
        <taxon>Thalassiosirophycidae</taxon>
        <taxon>Thalassiosirales</taxon>
        <taxon>Thalassiosiraceae</taxon>
        <taxon>Thalassiosira</taxon>
    </lineage>
</organism>
<dbReference type="AlphaFoldDB" id="K0R8R6"/>
<comment type="similarity">
    <text evidence="1">Belongs to the yippee family.</text>
</comment>
<dbReference type="InterPro" id="IPR034751">
    <property type="entry name" value="Yippee"/>
</dbReference>
<name>K0R8R6_THAOC</name>